<comment type="function">
    <text evidence="1">Crystallins are the dominant structural components of the vertebrate eye lens.</text>
</comment>
<dbReference type="OrthoDB" id="8407241at2759"/>
<dbReference type="SMART" id="SM00247">
    <property type="entry name" value="XTALbg"/>
    <property type="match status" value="2"/>
</dbReference>
<dbReference type="Pfam" id="PF00030">
    <property type="entry name" value="Crystall"/>
    <property type="match status" value="2"/>
</dbReference>
<evidence type="ECO:0000313" key="6">
    <source>
        <dbReference type="EMBL" id="CAB1445329.1"/>
    </source>
</evidence>
<dbReference type="InterPro" id="IPR050252">
    <property type="entry name" value="Beta/Gamma-Crystallin"/>
</dbReference>
<dbReference type="PRINTS" id="PR01367">
    <property type="entry name" value="BGCRYSTALLIN"/>
</dbReference>
<dbReference type="FunFam" id="2.60.20.10:FF:000001">
    <property type="entry name" value="Crystallin gamma S"/>
    <property type="match status" value="1"/>
</dbReference>
<proteinExistence type="inferred from homology"/>
<dbReference type="GO" id="GO:0005212">
    <property type="term" value="F:structural constituent of eye lens"/>
    <property type="evidence" value="ECO:0007669"/>
    <property type="project" value="UniProtKB-KW"/>
</dbReference>
<comment type="caution">
    <text evidence="6">The sequence shown here is derived from an EMBL/GenBank/DDBJ whole genome shotgun (WGS) entry which is preliminary data.</text>
</comment>
<comment type="similarity">
    <text evidence="2">Belongs to the beta/gamma-crystallin family.</text>
</comment>
<reference evidence="6" key="1">
    <citation type="submission" date="2020-03" db="EMBL/GenBank/DDBJ databases">
        <authorList>
            <person name="Weist P."/>
        </authorList>
    </citation>
    <scope>NUCLEOTIDE SEQUENCE</scope>
</reference>
<evidence type="ECO:0000256" key="2">
    <source>
        <dbReference type="ARBA" id="ARBA00009646"/>
    </source>
</evidence>
<evidence type="ECO:0000256" key="4">
    <source>
        <dbReference type="ARBA" id="ARBA00022737"/>
    </source>
</evidence>
<dbReference type="InterPro" id="IPR001064">
    <property type="entry name" value="Beta/gamma_crystallin"/>
</dbReference>
<evidence type="ECO:0000256" key="3">
    <source>
        <dbReference type="ARBA" id="ARBA00022613"/>
    </source>
</evidence>
<dbReference type="PANTHER" id="PTHR11818">
    <property type="entry name" value="BETA/GAMMA CRYSTALLIN"/>
    <property type="match status" value="1"/>
</dbReference>
<sequence>MGKITFYEDKNFQGRSYECMSDCSDMTTYLSKCSSCRVESGCFMVYDRPNYMGNQFFLRRGEYSDYTTFGMSDSIRSCRLIPQHRGSYRMKIFERENFQGQSHELQDDCDNIQDRYRMSDCQSCNVQDGHWLMYEQPHYRGKMMYLRPGEYRSMRDVGHSGMRLSSVRRIMDSC</sequence>
<dbReference type="Gene3D" id="2.60.20.10">
    <property type="entry name" value="Crystallins"/>
    <property type="match status" value="2"/>
</dbReference>
<dbReference type="SUPFAM" id="SSF49695">
    <property type="entry name" value="gamma-Crystallin-like"/>
    <property type="match status" value="1"/>
</dbReference>
<dbReference type="FunFam" id="2.60.20.10:FF:000003">
    <property type="entry name" value="Crystallin gamma S"/>
    <property type="match status" value="1"/>
</dbReference>
<dbReference type="GO" id="GO:0002088">
    <property type="term" value="P:lens development in camera-type eye"/>
    <property type="evidence" value="ECO:0007669"/>
    <property type="project" value="TreeGrafter"/>
</dbReference>
<accession>A0A9N7VB63</accession>
<feature type="domain" description="Beta/gamma crystallin 'Greek key'" evidence="5">
    <location>
        <begin position="2"/>
        <end position="40"/>
    </location>
</feature>
<evidence type="ECO:0000259" key="5">
    <source>
        <dbReference type="PROSITE" id="PS50915"/>
    </source>
</evidence>
<evidence type="ECO:0000313" key="7">
    <source>
        <dbReference type="Proteomes" id="UP001153269"/>
    </source>
</evidence>
<dbReference type="PANTHER" id="PTHR11818:SF139">
    <property type="entry name" value="CRYSTALLIN, GAMMA M1-RELATED"/>
    <property type="match status" value="1"/>
</dbReference>
<name>A0A9N7VB63_PLEPL</name>
<protein>
    <recommendedName>
        <fullName evidence="5">Beta/gamma crystallin 'Greek key' domain-containing protein</fullName>
    </recommendedName>
</protein>
<dbReference type="AlphaFoldDB" id="A0A9N7VB63"/>
<keyword evidence="4" id="KW-0677">Repeat</keyword>
<keyword evidence="7" id="KW-1185">Reference proteome</keyword>
<dbReference type="EMBL" id="CADEAL010003624">
    <property type="protein sequence ID" value="CAB1445329.1"/>
    <property type="molecule type" value="Genomic_DNA"/>
</dbReference>
<feature type="domain" description="Beta/gamma crystallin 'Greek key'" evidence="5">
    <location>
        <begin position="41"/>
        <end position="82"/>
    </location>
</feature>
<keyword evidence="3" id="KW-0273">Eye lens protein</keyword>
<feature type="domain" description="Beta/gamma crystallin 'Greek key'" evidence="5">
    <location>
        <begin position="129"/>
        <end position="171"/>
    </location>
</feature>
<dbReference type="InterPro" id="IPR011024">
    <property type="entry name" value="G_crystallin-like"/>
</dbReference>
<dbReference type="GO" id="GO:0007601">
    <property type="term" value="P:visual perception"/>
    <property type="evidence" value="ECO:0007669"/>
    <property type="project" value="TreeGrafter"/>
</dbReference>
<organism evidence="6 7">
    <name type="scientific">Pleuronectes platessa</name>
    <name type="common">European plaice</name>
    <dbReference type="NCBI Taxonomy" id="8262"/>
    <lineage>
        <taxon>Eukaryota</taxon>
        <taxon>Metazoa</taxon>
        <taxon>Chordata</taxon>
        <taxon>Craniata</taxon>
        <taxon>Vertebrata</taxon>
        <taxon>Euteleostomi</taxon>
        <taxon>Actinopterygii</taxon>
        <taxon>Neopterygii</taxon>
        <taxon>Teleostei</taxon>
        <taxon>Neoteleostei</taxon>
        <taxon>Acanthomorphata</taxon>
        <taxon>Carangaria</taxon>
        <taxon>Pleuronectiformes</taxon>
        <taxon>Pleuronectoidei</taxon>
        <taxon>Pleuronectidae</taxon>
        <taxon>Pleuronectes</taxon>
    </lineage>
</organism>
<evidence type="ECO:0000256" key="1">
    <source>
        <dbReference type="ARBA" id="ARBA00003689"/>
    </source>
</evidence>
<gene>
    <name evidence="6" type="ORF">PLEPLA_LOCUS33060</name>
</gene>
<dbReference type="Proteomes" id="UP001153269">
    <property type="component" value="Unassembled WGS sequence"/>
</dbReference>
<dbReference type="PROSITE" id="PS50915">
    <property type="entry name" value="CRYSTALLIN_BETA_GAMMA"/>
    <property type="match status" value="3"/>
</dbReference>